<dbReference type="Proteomes" id="UP000004810">
    <property type="component" value="Unassembled WGS sequence"/>
</dbReference>
<dbReference type="Pfam" id="PF08264">
    <property type="entry name" value="Anticodon_1"/>
    <property type="match status" value="1"/>
</dbReference>
<feature type="domain" description="Methionyl/Valyl/Leucyl/Isoleucyl-tRNA synthetase anticodon-binding" evidence="6">
    <location>
        <begin position="1"/>
        <end position="127"/>
    </location>
</feature>
<evidence type="ECO:0000256" key="5">
    <source>
        <dbReference type="ARBA" id="ARBA00023146"/>
    </source>
</evidence>
<gene>
    <name evidence="7" type="ORF">WUBG_16089</name>
</gene>
<proteinExistence type="predicted"/>
<evidence type="ECO:0000256" key="1">
    <source>
        <dbReference type="ARBA" id="ARBA00022598"/>
    </source>
</evidence>
<accession>J9DTM1</accession>
<keyword evidence="5" id="KW-0030">Aminoacyl-tRNA synthetase</keyword>
<dbReference type="PANTHER" id="PTHR42780:SF1">
    <property type="entry name" value="ISOLEUCINE--TRNA LIGASE, CYTOPLASMIC"/>
    <property type="match status" value="1"/>
</dbReference>
<comment type="caution">
    <text evidence="7">The sequence shown here is derived from an EMBL/GenBank/DDBJ whole genome shotgun (WGS) entry which is preliminary data.</text>
</comment>
<name>J9DTM1_WUCBA</name>
<evidence type="ECO:0000256" key="2">
    <source>
        <dbReference type="ARBA" id="ARBA00022741"/>
    </source>
</evidence>
<sequence>MSAYRLYAVVTPLTKYFDSLTNCYIRLNRKRMKGEDGPEECAHSLSTLGNVLLLIVRLMAPFTPFFCEHIWRNLRHISLSSSESVHFEMIPQALNELIDKSVEKRVARMRAVIDLVRVLRERKGIPVKVH</sequence>
<dbReference type="GO" id="GO:0006428">
    <property type="term" value="P:isoleucyl-tRNA aminoacylation"/>
    <property type="evidence" value="ECO:0007669"/>
    <property type="project" value="TreeGrafter"/>
</dbReference>
<dbReference type="GO" id="GO:0000049">
    <property type="term" value="F:tRNA binding"/>
    <property type="evidence" value="ECO:0007669"/>
    <property type="project" value="InterPro"/>
</dbReference>
<keyword evidence="3" id="KW-0067">ATP-binding</keyword>
<dbReference type="CDD" id="cd07961">
    <property type="entry name" value="Anticodon_Ia_Ile_ABEc"/>
    <property type="match status" value="1"/>
</dbReference>
<evidence type="ECO:0000313" key="7">
    <source>
        <dbReference type="EMBL" id="EJW73001.1"/>
    </source>
</evidence>
<dbReference type="Gene3D" id="1.10.730.10">
    <property type="entry name" value="Isoleucyl-tRNA Synthetase, Domain 1"/>
    <property type="match status" value="1"/>
</dbReference>
<organism evidence="7 8">
    <name type="scientific">Wuchereria bancrofti</name>
    <dbReference type="NCBI Taxonomy" id="6293"/>
    <lineage>
        <taxon>Eukaryota</taxon>
        <taxon>Metazoa</taxon>
        <taxon>Ecdysozoa</taxon>
        <taxon>Nematoda</taxon>
        <taxon>Chromadorea</taxon>
        <taxon>Rhabditida</taxon>
        <taxon>Spirurina</taxon>
        <taxon>Spiruromorpha</taxon>
        <taxon>Filarioidea</taxon>
        <taxon>Onchocercidae</taxon>
        <taxon>Wuchereria</taxon>
    </lineage>
</organism>
<keyword evidence="4" id="KW-0648">Protein biosynthesis</keyword>
<evidence type="ECO:0000313" key="8">
    <source>
        <dbReference type="Proteomes" id="UP000004810"/>
    </source>
</evidence>
<dbReference type="SUPFAM" id="SSF47323">
    <property type="entry name" value="Anticodon-binding domain of a subclass of class I aminoacyl-tRNA synthetases"/>
    <property type="match status" value="1"/>
</dbReference>
<evidence type="ECO:0000259" key="6">
    <source>
        <dbReference type="Pfam" id="PF08264"/>
    </source>
</evidence>
<dbReference type="AlphaFoldDB" id="J9DTM1"/>
<dbReference type="GO" id="GO:0004822">
    <property type="term" value="F:isoleucine-tRNA ligase activity"/>
    <property type="evidence" value="ECO:0007669"/>
    <property type="project" value="InterPro"/>
</dbReference>
<dbReference type="EMBL" id="ADBV01014922">
    <property type="protein sequence ID" value="EJW73001.1"/>
    <property type="molecule type" value="Genomic_DNA"/>
</dbReference>
<keyword evidence="1" id="KW-0436">Ligase</keyword>
<dbReference type="InterPro" id="IPR013155">
    <property type="entry name" value="M/V/L/I-tRNA-synth_anticd-bd"/>
</dbReference>
<dbReference type="InterPro" id="IPR033709">
    <property type="entry name" value="Anticodon_Ile_ABEc"/>
</dbReference>
<keyword evidence="2" id="KW-0547">Nucleotide-binding</keyword>
<dbReference type="InterPro" id="IPR009080">
    <property type="entry name" value="tRNAsynth_Ia_anticodon-bd"/>
</dbReference>
<protein>
    <recommendedName>
        <fullName evidence="6">Methionyl/Valyl/Leucyl/Isoleucyl-tRNA synthetase anticodon-binding domain-containing protein</fullName>
    </recommendedName>
</protein>
<evidence type="ECO:0000256" key="4">
    <source>
        <dbReference type="ARBA" id="ARBA00022917"/>
    </source>
</evidence>
<dbReference type="GO" id="GO:0005524">
    <property type="term" value="F:ATP binding"/>
    <property type="evidence" value="ECO:0007669"/>
    <property type="project" value="UniProtKB-KW"/>
</dbReference>
<evidence type="ECO:0000256" key="3">
    <source>
        <dbReference type="ARBA" id="ARBA00022840"/>
    </source>
</evidence>
<dbReference type="InterPro" id="IPR023586">
    <property type="entry name" value="Ile-tRNA-ligase_type2"/>
</dbReference>
<reference evidence="8" key="1">
    <citation type="submission" date="2012-08" db="EMBL/GenBank/DDBJ databases">
        <title>The Genome Sequence of Wuchereria bancrofti.</title>
        <authorList>
            <person name="Nutman T.B."/>
            <person name="Fink D.L."/>
            <person name="Russ C."/>
            <person name="Young S."/>
            <person name="Zeng Q."/>
            <person name="Koehrsen M."/>
            <person name="Alvarado L."/>
            <person name="Berlin A."/>
            <person name="Chapman S.B."/>
            <person name="Chen Z."/>
            <person name="Freedman E."/>
            <person name="Gellesch M."/>
            <person name="Goldberg J."/>
            <person name="Griggs A."/>
            <person name="Gujja S."/>
            <person name="Heilman E.R."/>
            <person name="Heiman D."/>
            <person name="Hepburn T."/>
            <person name="Howarth C."/>
            <person name="Jen D."/>
            <person name="Larson L."/>
            <person name="Lewis B."/>
            <person name="Mehta T."/>
            <person name="Park D."/>
            <person name="Pearson M."/>
            <person name="Roberts A."/>
            <person name="Saif S."/>
            <person name="Shea T."/>
            <person name="Shenoy N."/>
            <person name="Sisk P."/>
            <person name="Stolte C."/>
            <person name="Sykes S."/>
            <person name="Walk T."/>
            <person name="White J."/>
            <person name="Yandava C."/>
            <person name="Haas B."/>
            <person name="Henn M.R."/>
            <person name="Nusbaum C."/>
            <person name="Birren B."/>
        </authorList>
    </citation>
    <scope>NUCLEOTIDE SEQUENCE [LARGE SCALE GENOMIC DNA]</scope>
    <source>
        <strain evidence="8">NA</strain>
    </source>
</reference>
<dbReference type="PANTHER" id="PTHR42780">
    <property type="entry name" value="SOLEUCYL-TRNA SYNTHETASE"/>
    <property type="match status" value="1"/>
</dbReference>